<keyword evidence="3" id="KW-1185">Reference proteome</keyword>
<gene>
    <name evidence="2" type="ORF">A7E75_08575</name>
</gene>
<dbReference type="PROSITE" id="PS51257">
    <property type="entry name" value="PROKAR_LIPOPROTEIN"/>
    <property type="match status" value="1"/>
</dbReference>
<dbReference type="KEGG" id="pace:A6070_02545"/>
<proteinExistence type="predicted"/>
<dbReference type="EMBL" id="CP015518">
    <property type="protein sequence ID" value="APG25063.1"/>
    <property type="molecule type" value="Genomic_DNA"/>
</dbReference>
<dbReference type="STRING" id="29542.A6070_02545"/>
<name>A0A1L3GGH2_SYNAC</name>
<sequence>MNKTLIKWLVPAILLLIAGCAVPPQKQTAPAPSGNLAVTSLLGKARSQTAAGRLSDASVSLERALRIEPRNALLWHELARVRLAQGQLMQAENLAAKSNSLVPAGHVLRRENWIIIGRARTDLGDLQGARQAFERAE</sequence>
<dbReference type="AlphaFoldDB" id="A0A1L3GGH2"/>
<dbReference type="SUPFAM" id="SSF48452">
    <property type="entry name" value="TPR-like"/>
    <property type="match status" value="1"/>
</dbReference>
<evidence type="ECO:0000313" key="2">
    <source>
        <dbReference type="EMBL" id="APG25063.1"/>
    </source>
</evidence>
<feature type="chain" id="PRO_5012159556" evidence="1">
    <location>
        <begin position="24"/>
        <end position="137"/>
    </location>
</feature>
<dbReference type="Gene3D" id="1.25.40.10">
    <property type="entry name" value="Tetratricopeptide repeat domain"/>
    <property type="match status" value="1"/>
</dbReference>
<dbReference type="RefSeq" id="WP_072286912.1">
    <property type="nucleotide sequence ID" value="NZ_CP015455.1"/>
</dbReference>
<evidence type="ECO:0000256" key="1">
    <source>
        <dbReference type="SAM" id="SignalP"/>
    </source>
</evidence>
<organism evidence="2 3">
    <name type="scientific">Syntrophotalea acetylenica</name>
    <name type="common">Pelobacter acetylenicus</name>
    <dbReference type="NCBI Taxonomy" id="29542"/>
    <lineage>
        <taxon>Bacteria</taxon>
        <taxon>Pseudomonadati</taxon>
        <taxon>Thermodesulfobacteriota</taxon>
        <taxon>Desulfuromonadia</taxon>
        <taxon>Desulfuromonadales</taxon>
        <taxon>Syntrophotaleaceae</taxon>
        <taxon>Syntrophotalea</taxon>
    </lineage>
</organism>
<keyword evidence="1" id="KW-0732">Signal</keyword>
<dbReference type="Proteomes" id="UP000182264">
    <property type="component" value="Chromosome"/>
</dbReference>
<reference evidence="2 3" key="1">
    <citation type="journal article" date="2017" name="Genome Announc.">
        <title>Complete Genome Sequences of Two Acetylene-Fermenting Pelobacter acetylenicus Strains.</title>
        <authorList>
            <person name="Sutton J.M."/>
            <person name="Baesman S.M."/>
            <person name="Fierst J.L."/>
            <person name="Poret-Peterson A.T."/>
            <person name="Oremland R.S."/>
            <person name="Dunlap D.S."/>
            <person name="Akob D.M."/>
        </authorList>
    </citation>
    <scope>NUCLEOTIDE SEQUENCE [LARGE SCALE GENOMIC DNA]</scope>
    <source>
        <strain evidence="2 3">DSM 3247</strain>
    </source>
</reference>
<evidence type="ECO:0000313" key="3">
    <source>
        <dbReference type="Proteomes" id="UP000182264"/>
    </source>
</evidence>
<protein>
    <submittedName>
        <fullName evidence="2">Uncharacterized protein</fullName>
    </submittedName>
</protein>
<dbReference type="OrthoDB" id="5387591at2"/>
<dbReference type="InterPro" id="IPR011990">
    <property type="entry name" value="TPR-like_helical_dom_sf"/>
</dbReference>
<dbReference type="Pfam" id="PF13431">
    <property type="entry name" value="TPR_17"/>
    <property type="match status" value="1"/>
</dbReference>
<accession>A0A1L3GGH2</accession>
<feature type="signal peptide" evidence="1">
    <location>
        <begin position="1"/>
        <end position="23"/>
    </location>
</feature>